<organism evidence="6 7">
    <name type="scientific">Thermodesulfobacterium commune DSM 2178</name>
    <dbReference type="NCBI Taxonomy" id="289377"/>
    <lineage>
        <taxon>Bacteria</taxon>
        <taxon>Pseudomonadati</taxon>
        <taxon>Thermodesulfobacteriota</taxon>
        <taxon>Thermodesulfobacteria</taxon>
        <taxon>Thermodesulfobacteriales</taxon>
        <taxon>Thermodesulfobacteriaceae</taxon>
        <taxon>Thermodesulfobacterium</taxon>
    </lineage>
</organism>
<dbReference type="PANTHER" id="PTHR43179:SF12">
    <property type="entry name" value="GALACTOFURANOSYLTRANSFERASE GLFT2"/>
    <property type="match status" value="1"/>
</dbReference>
<evidence type="ECO:0000313" key="6">
    <source>
        <dbReference type="EMBL" id="AIH04367.1"/>
    </source>
</evidence>
<evidence type="ECO:0000313" key="7">
    <source>
        <dbReference type="Proteomes" id="UP000028481"/>
    </source>
</evidence>
<dbReference type="Gene3D" id="3.90.550.10">
    <property type="entry name" value="Spore Coat Polysaccharide Biosynthesis Protein SpsA, Chain A"/>
    <property type="match status" value="1"/>
</dbReference>
<dbReference type="STRING" id="289377.HL41_06295"/>
<keyword evidence="7" id="KW-1185">Reference proteome</keyword>
<dbReference type="CDD" id="cd04186">
    <property type="entry name" value="GT_2_like_c"/>
    <property type="match status" value="1"/>
</dbReference>
<dbReference type="RefSeq" id="WP_022855398.1">
    <property type="nucleotide sequence ID" value="NZ_CP008796.1"/>
</dbReference>
<dbReference type="EMBL" id="CP008796">
    <property type="protein sequence ID" value="AIH04367.1"/>
    <property type="molecule type" value="Genomic_DNA"/>
</dbReference>
<reference evidence="6 7" key="1">
    <citation type="journal article" date="2015" name="Genome Announc.">
        <title>Genome Sequence of a Sulfate-Reducing Thermophilic Bacterium, Thermodesulfobacterium commune DSM 2178T (Phylum Thermodesulfobacteria).</title>
        <authorList>
            <person name="Bhatnagar S."/>
            <person name="Badger J.H."/>
            <person name="Madupu R."/>
            <person name="Khouri H.M."/>
            <person name="O'Connor E.M."/>
            <person name="Robb F.T."/>
            <person name="Ward N.L."/>
            <person name="Eisen J.A."/>
        </authorList>
    </citation>
    <scope>NUCLEOTIDE SEQUENCE [LARGE SCALE GENOMIC DNA]</scope>
    <source>
        <strain evidence="6 7">DSM 2178</strain>
    </source>
</reference>
<feature type="domain" description="Glycosyltransferase 2-like" evidence="5">
    <location>
        <begin position="9"/>
        <end position="188"/>
    </location>
</feature>
<comment type="similarity">
    <text evidence="1">Belongs to the glycosyltransferase 2 family.</text>
</comment>
<dbReference type="InterPro" id="IPR001173">
    <property type="entry name" value="Glyco_trans_2-like"/>
</dbReference>
<feature type="transmembrane region" description="Helical" evidence="4">
    <location>
        <begin position="259"/>
        <end position="279"/>
    </location>
</feature>
<dbReference type="InterPro" id="IPR029044">
    <property type="entry name" value="Nucleotide-diphossugar_trans"/>
</dbReference>
<dbReference type="PANTHER" id="PTHR43179">
    <property type="entry name" value="RHAMNOSYLTRANSFERASE WBBL"/>
    <property type="match status" value="1"/>
</dbReference>
<protein>
    <recommendedName>
        <fullName evidence="5">Glycosyltransferase 2-like domain-containing protein</fullName>
    </recommendedName>
</protein>
<dbReference type="PaxDb" id="289377-HL41_06295"/>
<dbReference type="GO" id="GO:0016757">
    <property type="term" value="F:glycosyltransferase activity"/>
    <property type="evidence" value="ECO:0007669"/>
    <property type="project" value="UniProtKB-KW"/>
</dbReference>
<sequence length="302" mass="35282">MKIQNKIYVIIVSYNKVNSVIKAVESVMNNDLNIEIILIDNSENIKIFNGLKNKLEIYNNIFFINNKTNLGFSKAVNQGIKIAIENKTDYILLLNDDAYLDKNCLPLLINALEKDKKALLAGPTIFYEKYPNKVWHTGGYFNKLTMGIDIPYKNKTVDFSFFKILQPKKVDFLTGCVLLLKKEAIEKVGFFDENLFFYGEDLDYSLRVKKAGFELLWVPNAFAWHDIDIIKYRTTPFVLYNLAKSNVLVRKKLFDRSLFYYYLVLHFFLYTPFRIYQILRGSKNFESIKAWIKGTIEGLKND</sequence>
<accession>A0A075X059</accession>
<keyword evidence="4" id="KW-0812">Transmembrane</keyword>
<dbReference type="Pfam" id="PF00535">
    <property type="entry name" value="Glycos_transf_2"/>
    <property type="match status" value="1"/>
</dbReference>
<keyword evidence="4" id="KW-1133">Transmembrane helix</keyword>
<evidence type="ECO:0000256" key="2">
    <source>
        <dbReference type="ARBA" id="ARBA00022676"/>
    </source>
</evidence>
<dbReference type="eggNOG" id="COG1216">
    <property type="taxonomic scope" value="Bacteria"/>
</dbReference>
<evidence type="ECO:0000256" key="3">
    <source>
        <dbReference type="ARBA" id="ARBA00022679"/>
    </source>
</evidence>
<keyword evidence="3" id="KW-0808">Transferase</keyword>
<keyword evidence="4" id="KW-0472">Membrane</keyword>
<proteinExistence type="inferred from homology"/>
<dbReference type="SUPFAM" id="SSF53448">
    <property type="entry name" value="Nucleotide-diphospho-sugar transferases"/>
    <property type="match status" value="1"/>
</dbReference>
<dbReference type="OrthoDB" id="9813495at2"/>
<dbReference type="Proteomes" id="UP000028481">
    <property type="component" value="Chromosome"/>
</dbReference>
<dbReference type="AlphaFoldDB" id="A0A075X059"/>
<gene>
    <name evidence="6" type="ORF">HL41_06295</name>
</gene>
<name>A0A075X059_9BACT</name>
<keyword evidence="2" id="KW-0328">Glycosyltransferase</keyword>
<dbReference type="HOGENOM" id="CLU_023845_4_1_0"/>
<dbReference type="KEGG" id="tcm:HL41_06295"/>
<evidence type="ECO:0000259" key="5">
    <source>
        <dbReference type="Pfam" id="PF00535"/>
    </source>
</evidence>
<evidence type="ECO:0000256" key="1">
    <source>
        <dbReference type="ARBA" id="ARBA00006739"/>
    </source>
</evidence>
<evidence type="ECO:0000256" key="4">
    <source>
        <dbReference type="SAM" id="Phobius"/>
    </source>
</evidence>